<dbReference type="InterPro" id="IPR003673">
    <property type="entry name" value="CoA-Trfase_fam_III"/>
</dbReference>
<dbReference type="RefSeq" id="WP_308356011.1">
    <property type="nucleotide sequence ID" value="NZ_CP129970.2"/>
</dbReference>
<dbReference type="AlphaFoldDB" id="A0AA49GEY9"/>
<evidence type="ECO:0000313" key="3">
    <source>
        <dbReference type="Proteomes" id="UP001244443"/>
    </source>
</evidence>
<protein>
    <submittedName>
        <fullName evidence="2">CaiB/BaiF CoA-transferase family protein</fullName>
    </submittedName>
</protein>
<dbReference type="PANTHER" id="PTHR48207">
    <property type="entry name" value="SUCCINATE--HYDROXYMETHYLGLUTARATE COA-TRANSFERASE"/>
    <property type="match status" value="1"/>
</dbReference>
<name>A0AA49GEY9_9BACT</name>
<accession>A0AA49GEY9</accession>
<gene>
    <name evidence="2" type="ORF">QYS48_25980</name>
</gene>
<sequence>MEGIFKELRVLELANVLAGPSVGQFFAELGAEVIKIENPKSCGDVTRSWKLKNEENESSVSAYFSSANCGKKSIALDLSNQEDLSVFYELVKISDVVIASYKSGDAQKLKVDFESLKFLNPKIIYGQITGYGEHDKRVGYDAIIQAESGFMKMNGEPGGKSLKMPVALVDVLAAHQLKEAILLAYINLLKNGVGSKVSISLFESAVSALVNQATNYLVAKHIPTKMGTEHPNIAPYGTVLRTKNQKEIILAVGTDKQFRNLCKVLGLGNIVHDQRFKSNSERVQNREILNQYLLEKAENILAEELIHQLNSANVPAGVLKSIDEVFETKEASEMIFQEGETPHGLRHFVGEIQFMEKISHLPPPPELDANRAEILSLLR</sequence>
<dbReference type="Proteomes" id="UP001244443">
    <property type="component" value="Chromosome"/>
</dbReference>
<dbReference type="InterPro" id="IPR023606">
    <property type="entry name" value="CoA-Trfase_III_dom_1_sf"/>
</dbReference>
<organism evidence="2 3">
    <name type="scientific">Marivirga arenosa</name>
    <dbReference type="NCBI Taxonomy" id="3059076"/>
    <lineage>
        <taxon>Bacteria</taxon>
        <taxon>Pseudomonadati</taxon>
        <taxon>Bacteroidota</taxon>
        <taxon>Cytophagia</taxon>
        <taxon>Cytophagales</taxon>
        <taxon>Marivirgaceae</taxon>
        <taxon>Marivirga</taxon>
    </lineage>
</organism>
<dbReference type="InterPro" id="IPR044855">
    <property type="entry name" value="CoA-Trfase_III_dom3_sf"/>
</dbReference>
<dbReference type="EMBL" id="CP129970">
    <property type="protein sequence ID" value="WKK85344.2"/>
    <property type="molecule type" value="Genomic_DNA"/>
</dbReference>
<dbReference type="Gene3D" id="3.30.1540.10">
    <property type="entry name" value="formyl-coa transferase, domain 3"/>
    <property type="match status" value="1"/>
</dbReference>
<keyword evidence="3" id="KW-1185">Reference proteome</keyword>
<dbReference type="InterPro" id="IPR050483">
    <property type="entry name" value="CoA-transferase_III_domain"/>
</dbReference>
<dbReference type="SUPFAM" id="SSF89796">
    <property type="entry name" value="CoA-transferase family III (CaiB/BaiF)"/>
    <property type="match status" value="1"/>
</dbReference>
<dbReference type="GO" id="GO:0008410">
    <property type="term" value="F:CoA-transferase activity"/>
    <property type="evidence" value="ECO:0007669"/>
    <property type="project" value="TreeGrafter"/>
</dbReference>
<evidence type="ECO:0000313" key="2">
    <source>
        <dbReference type="EMBL" id="WKK85344.2"/>
    </source>
</evidence>
<dbReference type="Gene3D" id="3.40.50.10540">
    <property type="entry name" value="Crotonobetainyl-coa:carnitine coa-transferase, domain 1"/>
    <property type="match status" value="1"/>
</dbReference>
<reference evidence="2" key="1">
    <citation type="submission" date="2023-08" db="EMBL/GenBank/DDBJ databases">
        <title>Comparative genomics and taxonomic characterization of three novel marine species of genus Marivirga.</title>
        <authorList>
            <person name="Muhammad N."/>
            <person name="Kim S.-G."/>
        </authorList>
    </citation>
    <scope>NUCLEOTIDE SEQUENCE [LARGE SCALE GENOMIC DNA]</scope>
    <source>
        <strain evidence="2">ABR2-2</strain>
    </source>
</reference>
<keyword evidence="1" id="KW-0808">Transferase</keyword>
<dbReference type="PANTHER" id="PTHR48207:SF3">
    <property type="entry name" value="SUCCINATE--HYDROXYMETHYLGLUTARATE COA-TRANSFERASE"/>
    <property type="match status" value="1"/>
</dbReference>
<evidence type="ECO:0000256" key="1">
    <source>
        <dbReference type="ARBA" id="ARBA00022679"/>
    </source>
</evidence>
<proteinExistence type="predicted"/>
<dbReference type="Pfam" id="PF02515">
    <property type="entry name" value="CoA_transf_3"/>
    <property type="match status" value="1"/>
</dbReference>